<dbReference type="EnsemblPlants" id="KQL05969">
    <property type="protein sequence ID" value="KQL05969"/>
    <property type="gene ID" value="SETIT_003630mg"/>
</dbReference>
<organism evidence="2 3">
    <name type="scientific">Setaria italica</name>
    <name type="common">Foxtail millet</name>
    <name type="synonym">Panicum italicum</name>
    <dbReference type="NCBI Taxonomy" id="4555"/>
    <lineage>
        <taxon>Eukaryota</taxon>
        <taxon>Viridiplantae</taxon>
        <taxon>Streptophyta</taxon>
        <taxon>Embryophyta</taxon>
        <taxon>Tracheophyta</taxon>
        <taxon>Spermatophyta</taxon>
        <taxon>Magnoliopsida</taxon>
        <taxon>Liliopsida</taxon>
        <taxon>Poales</taxon>
        <taxon>Poaceae</taxon>
        <taxon>PACMAD clade</taxon>
        <taxon>Panicoideae</taxon>
        <taxon>Panicodae</taxon>
        <taxon>Paniceae</taxon>
        <taxon>Cenchrinae</taxon>
        <taxon>Setaria</taxon>
    </lineage>
</organism>
<protein>
    <submittedName>
        <fullName evidence="2">Uncharacterized protein</fullName>
    </submittedName>
</protein>
<feature type="region of interest" description="Disordered" evidence="1">
    <location>
        <begin position="50"/>
        <end position="70"/>
    </location>
</feature>
<dbReference type="Gramene" id="KQL05969">
    <property type="protein sequence ID" value="KQL05969"/>
    <property type="gene ID" value="SETIT_003630mg"/>
</dbReference>
<keyword evidence="3" id="KW-1185">Reference proteome</keyword>
<name>K3XP07_SETIT</name>
<dbReference type="AlphaFoldDB" id="K3XP07"/>
<evidence type="ECO:0000256" key="1">
    <source>
        <dbReference type="SAM" id="MobiDB-lite"/>
    </source>
</evidence>
<proteinExistence type="predicted"/>
<dbReference type="HOGENOM" id="CLU_2762634_0_0_1"/>
<evidence type="ECO:0000313" key="2">
    <source>
        <dbReference type="EnsemblPlants" id="KQL05969"/>
    </source>
</evidence>
<dbReference type="Proteomes" id="UP000004995">
    <property type="component" value="Unassembled WGS sequence"/>
</dbReference>
<evidence type="ECO:0000313" key="3">
    <source>
        <dbReference type="Proteomes" id="UP000004995"/>
    </source>
</evidence>
<dbReference type="EMBL" id="AGNK02003208">
    <property type="status" value="NOT_ANNOTATED_CDS"/>
    <property type="molecule type" value="Genomic_DNA"/>
</dbReference>
<reference evidence="3" key="1">
    <citation type="journal article" date="2012" name="Nat. Biotechnol.">
        <title>Reference genome sequence of the model plant Setaria.</title>
        <authorList>
            <person name="Bennetzen J.L."/>
            <person name="Schmutz J."/>
            <person name="Wang H."/>
            <person name="Percifield R."/>
            <person name="Hawkins J."/>
            <person name="Pontaroli A.C."/>
            <person name="Estep M."/>
            <person name="Feng L."/>
            <person name="Vaughn J.N."/>
            <person name="Grimwood J."/>
            <person name="Jenkins J."/>
            <person name="Barry K."/>
            <person name="Lindquist E."/>
            <person name="Hellsten U."/>
            <person name="Deshpande S."/>
            <person name="Wang X."/>
            <person name="Wu X."/>
            <person name="Mitros T."/>
            <person name="Triplett J."/>
            <person name="Yang X."/>
            <person name="Ye C.Y."/>
            <person name="Mauro-Herrera M."/>
            <person name="Wang L."/>
            <person name="Li P."/>
            <person name="Sharma M."/>
            <person name="Sharma R."/>
            <person name="Ronald P.C."/>
            <person name="Panaud O."/>
            <person name="Kellogg E.A."/>
            <person name="Brutnell T.P."/>
            <person name="Doust A.N."/>
            <person name="Tuskan G.A."/>
            <person name="Rokhsar D."/>
            <person name="Devos K.M."/>
        </authorList>
    </citation>
    <scope>NUCLEOTIDE SEQUENCE [LARGE SCALE GENOMIC DNA]</scope>
    <source>
        <strain evidence="3">cv. Yugu1</strain>
    </source>
</reference>
<reference evidence="2" key="2">
    <citation type="submission" date="2018-08" db="UniProtKB">
        <authorList>
            <consortium name="EnsemblPlants"/>
        </authorList>
    </citation>
    <scope>IDENTIFICATION</scope>
    <source>
        <strain evidence="2">Yugu1</strain>
    </source>
</reference>
<sequence>MDVDRIYKGYSSRRIYHEPAVKLDSNFHHGFVDGTDDDVHIHHRFQTSITPSYSRTDGENVSPLFASNRQ</sequence>
<accession>K3XP07</accession>
<dbReference type="InParanoid" id="K3XP07"/>